<sequence>MMRQVVLALPFAFLLLAGVRAEGEVNKSPLADEATRGGGGGGGGYSQQYHYNAYPSHDPYGYTYAGLSFDLSTGLFLALGAIIVLLALAAVCYPLLSKGSGYGGGDGWGWSGSSYGSYRSLNLAGMSEKVLNAVEKAYELYNSKNQ</sequence>
<keyword evidence="1" id="KW-0472">Membrane</keyword>
<feature type="chain" id="PRO_5013166700" evidence="2">
    <location>
        <begin position="22"/>
        <end position="146"/>
    </location>
</feature>
<evidence type="ECO:0000313" key="4">
    <source>
        <dbReference type="Proteomes" id="UP000198287"/>
    </source>
</evidence>
<dbReference type="OMA" id="SQQYHYN"/>
<keyword evidence="4" id="KW-1185">Reference proteome</keyword>
<dbReference type="AlphaFoldDB" id="A0A226DL13"/>
<accession>A0A226DL13</accession>
<protein>
    <submittedName>
        <fullName evidence="3">Uncharacterized protein</fullName>
    </submittedName>
</protein>
<name>A0A226DL13_FOLCA</name>
<gene>
    <name evidence="3" type="ORF">Fcan01_19700</name>
</gene>
<keyword evidence="1" id="KW-1133">Transmembrane helix</keyword>
<dbReference type="Proteomes" id="UP000198287">
    <property type="component" value="Unassembled WGS sequence"/>
</dbReference>
<feature type="signal peptide" evidence="2">
    <location>
        <begin position="1"/>
        <end position="21"/>
    </location>
</feature>
<keyword evidence="1" id="KW-0812">Transmembrane</keyword>
<evidence type="ECO:0000256" key="2">
    <source>
        <dbReference type="SAM" id="SignalP"/>
    </source>
</evidence>
<reference evidence="3 4" key="1">
    <citation type="submission" date="2015-12" db="EMBL/GenBank/DDBJ databases">
        <title>The genome of Folsomia candida.</title>
        <authorList>
            <person name="Faddeeva A."/>
            <person name="Derks M.F."/>
            <person name="Anvar Y."/>
            <person name="Smit S."/>
            <person name="Van Straalen N."/>
            <person name="Roelofs D."/>
        </authorList>
    </citation>
    <scope>NUCLEOTIDE SEQUENCE [LARGE SCALE GENOMIC DNA]</scope>
    <source>
        <strain evidence="3 4">VU population</strain>
        <tissue evidence="3">Whole body</tissue>
    </source>
</reference>
<evidence type="ECO:0000313" key="3">
    <source>
        <dbReference type="EMBL" id="OXA45524.1"/>
    </source>
</evidence>
<organism evidence="3 4">
    <name type="scientific">Folsomia candida</name>
    <name type="common">Springtail</name>
    <dbReference type="NCBI Taxonomy" id="158441"/>
    <lineage>
        <taxon>Eukaryota</taxon>
        <taxon>Metazoa</taxon>
        <taxon>Ecdysozoa</taxon>
        <taxon>Arthropoda</taxon>
        <taxon>Hexapoda</taxon>
        <taxon>Collembola</taxon>
        <taxon>Entomobryomorpha</taxon>
        <taxon>Isotomoidea</taxon>
        <taxon>Isotomidae</taxon>
        <taxon>Proisotominae</taxon>
        <taxon>Folsomia</taxon>
    </lineage>
</organism>
<comment type="caution">
    <text evidence="3">The sequence shown here is derived from an EMBL/GenBank/DDBJ whole genome shotgun (WGS) entry which is preliminary data.</text>
</comment>
<proteinExistence type="predicted"/>
<evidence type="ECO:0000256" key="1">
    <source>
        <dbReference type="SAM" id="Phobius"/>
    </source>
</evidence>
<feature type="transmembrane region" description="Helical" evidence="1">
    <location>
        <begin position="75"/>
        <end position="96"/>
    </location>
</feature>
<dbReference type="EMBL" id="LNIX01000017">
    <property type="protein sequence ID" value="OXA45524.1"/>
    <property type="molecule type" value="Genomic_DNA"/>
</dbReference>
<keyword evidence="2" id="KW-0732">Signal</keyword>